<dbReference type="SUPFAM" id="SSF52949">
    <property type="entry name" value="Macro domain-like"/>
    <property type="match status" value="1"/>
</dbReference>
<dbReference type="AlphaFoldDB" id="A0A5A9NAI2"/>
<evidence type="ECO:0000313" key="1">
    <source>
        <dbReference type="EMBL" id="KAA0706994.1"/>
    </source>
</evidence>
<organism evidence="1 2">
    <name type="scientific">Triplophysa tibetana</name>
    <dbReference type="NCBI Taxonomy" id="1572043"/>
    <lineage>
        <taxon>Eukaryota</taxon>
        <taxon>Metazoa</taxon>
        <taxon>Chordata</taxon>
        <taxon>Craniata</taxon>
        <taxon>Vertebrata</taxon>
        <taxon>Euteleostomi</taxon>
        <taxon>Actinopterygii</taxon>
        <taxon>Neopterygii</taxon>
        <taxon>Teleostei</taxon>
        <taxon>Ostariophysi</taxon>
        <taxon>Cypriniformes</taxon>
        <taxon>Nemacheilidae</taxon>
        <taxon>Triplophysa</taxon>
    </lineage>
</organism>
<proteinExistence type="predicted"/>
<dbReference type="PANTHER" id="PTHR12521">
    <property type="entry name" value="PROTEIN C6ORF130"/>
    <property type="match status" value="1"/>
</dbReference>
<dbReference type="Gene3D" id="3.40.220.10">
    <property type="entry name" value="Leucine Aminopeptidase, subunit E, domain 1"/>
    <property type="match status" value="1"/>
</dbReference>
<dbReference type="Proteomes" id="UP000324632">
    <property type="component" value="Chromosome 20"/>
</dbReference>
<reference evidence="1 2" key="1">
    <citation type="journal article" date="2019" name="Mol. Ecol. Resour.">
        <title>Chromosome-level genome assembly of Triplophysa tibetana, a fish adapted to the harsh high-altitude environment of the Tibetan Plateau.</title>
        <authorList>
            <person name="Yang X."/>
            <person name="Liu H."/>
            <person name="Ma Z."/>
            <person name="Zou Y."/>
            <person name="Zou M."/>
            <person name="Mao Y."/>
            <person name="Li X."/>
            <person name="Wang H."/>
            <person name="Chen T."/>
            <person name="Wang W."/>
            <person name="Yang R."/>
        </authorList>
    </citation>
    <scope>NUCLEOTIDE SEQUENCE [LARGE SCALE GENOMIC DNA]</scope>
    <source>
        <strain evidence="1">TTIB1903HZAU</strain>
        <tissue evidence="1">Muscle</tissue>
    </source>
</reference>
<dbReference type="PANTHER" id="PTHR12521:SF0">
    <property type="entry name" value="ADP-RIBOSE GLYCOHYDROLASE OARD1"/>
    <property type="match status" value="1"/>
</dbReference>
<gene>
    <name evidence="1" type="ORF">E1301_Tti002314</name>
</gene>
<dbReference type="InterPro" id="IPR043472">
    <property type="entry name" value="Macro_dom-like"/>
</dbReference>
<accession>A0A5A9NAI2</accession>
<keyword evidence="2" id="KW-1185">Reference proteome</keyword>
<comment type="caution">
    <text evidence="1">The sequence shown here is derived from an EMBL/GenBank/DDBJ whole genome shotgun (WGS) entry which is preliminary data.</text>
</comment>
<dbReference type="InterPro" id="IPR050892">
    <property type="entry name" value="ADP-ribose_metab_enzymes"/>
</dbReference>
<dbReference type="GO" id="GO:0140291">
    <property type="term" value="P:peptidyl-glutamate ADP-deribosylation"/>
    <property type="evidence" value="ECO:0007669"/>
    <property type="project" value="TreeGrafter"/>
</dbReference>
<dbReference type="EMBL" id="SOYY01000020">
    <property type="protein sequence ID" value="KAA0706994.1"/>
    <property type="molecule type" value="Genomic_DNA"/>
</dbReference>
<sequence length="55" mass="5889">MGDLFTCSVTDALAHCISEDCRMGKGIAVLFKRKFGGVEELLAQGLAVDSINWNG</sequence>
<protein>
    <submittedName>
        <fullName evidence="1">O-acetyl-ADP-ribose deacetylase 1</fullName>
    </submittedName>
</protein>
<evidence type="ECO:0000313" key="2">
    <source>
        <dbReference type="Proteomes" id="UP000324632"/>
    </source>
</evidence>
<name>A0A5A9NAI2_9TELE</name>